<name>A0ABU9XDL4_9BACI</name>
<dbReference type="EMBL" id="JBDIML010000001">
    <property type="protein sequence ID" value="MEN2765826.1"/>
    <property type="molecule type" value="Genomic_DNA"/>
</dbReference>
<dbReference type="Proteomes" id="UP001444625">
    <property type="component" value="Unassembled WGS sequence"/>
</dbReference>
<feature type="coiled-coil region" evidence="1">
    <location>
        <begin position="30"/>
        <end position="88"/>
    </location>
</feature>
<protein>
    <submittedName>
        <fullName evidence="3">Phage scaffolding protein</fullName>
    </submittedName>
</protein>
<keyword evidence="1" id="KW-0175">Coiled coil</keyword>
<keyword evidence="4" id="KW-1185">Reference proteome</keyword>
<feature type="region of interest" description="Disordered" evidence="2">
    <location>
        <begin position="151"/>
        <end position="180"/>
    </location>
</feature>
<comment type="caution">
    <text evidence="3">The sequence shown here is derived from an EMBL/GenBank/DDBJ whole genome shotgun (WGS) entry which is preliminary data.</text>
</comment>
<gene>
    <name evidence="3" type="ORF">ABC228_01380</name>
</gene>
<feature type="compositionally biased region" description="Basic and acidic residues" evidence="2">
    <location>
        <begin position="151"/>
        <end position="172"/>
    </location>
</feature>
<sequence>MNREFLKGLEITEEHIELIMKEHGKSVNSIKDKADKVDGLEIQIQDYQQQIEERDKQLKDLSKKAVGNDDLQKQIEELQGANKKVADEWKEKLQKQTFDYALDRAITQAQARNPKAVRALLDTENIKLDGDKLLGLEEQLEALKEKESYLFGDDRPAGLKGREPHPASKQEPSRAQNLQKQYDEAMQSGNMAMAVSLKNQLFQLNQNGE</sequence>
<evidence type="ECO:0000256" key="2">
    <source>
        <dbReference type="SAM" id="MobiDB-lite"/>
    </source>
</evidence>
<evidence type="ECO:0000313" key="3">
    <source>
        <dbReference type="EMBL" id="MEN2765826.1"/>
    </source>
</evidence>
<dbReference type="Pfam" id="PF06810">
    <property type="entry name" value="Phage_scaffold"/>
    <property type="match status" value="1"/>
</dbReference>
<evidence type="ECO:0000313" key="4">
    <source>
        <dbReference type="Proteomes" id="UP001444625"/>
    </source>
</evidence>
<dbReference type="InterPro" id="IPR009636">
    <property type="entry name" value="SCAF"/>
</dbReference>
<evidence type="ECO:0000256" key="1">
    <source>
        <dbReference type="SAM" id="Coils"/>
    </source>
</evidence>
<accession>A0ABU9XDL4</accession>
<reference evidence="3 4" key="1">
    <citation type="submission" date="2024-05" db="EMBL/GenBank/DDBJ databases">
        <authorList>
            <person name="Haq I."/>
            <person name="Ullah Z."/>
            <person name="Ahmad R."/>
            <person name="Li M."/>
            <person name="Tong Y."/>
        </authorList>
    </citation>
    <scope>NUCLEOTIDE SEQUENCE [LARGE SCALE GENOMIC DNA]</scope>
    <source>
        <strain evidence="3 4">16A2E</strain>
    </source>
</reference>
<dbReference type="RefSeq" id="WP_345823298.1">
    <property type="nucleotide sequence ID" value="NZ_JBDIML010000001.1"/>
</dbReference>
<organism evidence="3 4">
    <name type="scientific">Ornithinibacillus xuwenensis</name>
    <dbReference type="NCBI Taxonomy" id="3144668"/>
    <lineage>
        <taxon>Bacteria</taxon>
        <taxon>Bacillati</taxon>
        <taxon>Bacillota</taxon>
        <taxon>Bacilli</taxon>
        <taxon>Bacillales</taxon>
        <taxon>Bacillaceae</taxon>
        <taxon>Ornithinibacillus</taxon>
    </lineage>
</organism>
<proteinExistence type="predicted"/>